<dbReference type="InterPro" id="IPR023214">
    <property type="entry name" value="HAD_sf"/>
</dbReference>
<dbReference type="InterPro" id="IPR023198">
    <property type="entry name" value="PGP-like_dom2"/>
</dbReference>
<proteinExistence type="predicted"/>
<comment type="caution">
    <text evidence="1">The sequence shown here is derived from an EMBL/GenBank/DDBJ whole genome shotgun (WGS) entry which is preliminary data.</text>
</comment>
<dbReference type="Gene3D" id="3.40.50.1000">
    <property type="entry name" value="HAD superfamily/HAD-like"/>
    <property type="match status" value="1"/>
</dbReference>
<organism evidence="1 2">
    <name type="scientific">Mycobacteroides abscessus</name>
    <dbReference type="NCBI Taxonomy" id="36809"/>
    <lineage>
        <taxon>Bacteria</taxon>
        <taxon>Bacillati</taxon>
        <taxon>Actinomycetota</taxon>
        <taxon>Actinomycetes</taxon>
        <taxon>Mycobacteriales</taxon>
        <taxon>Mycobacteriaceae</taxon>
        <taxon>Mycobacteroides</taxon>
    </lineage>
</organism>
<evidence type="ECO:0000313" key="2">
    <source>
        <dbReference type="Proteomes" id="UP000284557"/>
    </source>
</evidence>
<accession>A0ABD7HL53</accession>
<dbReference type="Gene3D" id="1.10.150.240">
    <property type="entry name" value="Putative phosphatase, domain 2"/>
    <property type="match status" value="1"/>
</dbReference>
<dbReference type="Proteomes" id="UP000284557">
    <property type="component" value="Unassembled WGS sequence"/>
</dbReference>
<dbReference type="EMBL" id="QXBN01000016">
    <property type="protein sequence ID" value="RIT34776.1"/>
    <property type="molecule type" value="Genomic_DNA"/>
</dbReference>
<evidence type="ECO:0000313" key="1">
    <source>
        <dbReference type="EMBL" id="RIT34776.1"/>
    </source>
</evidence>
<sequence>MNETLLDTRALDPALGGPDVRSAWFALMVQNTFVAALTGGYMDYPTAQRAAAQTLGLDRPDEVSAQMRRLPAHSDVVPALGLLAGFALVALTNSPLDVATEGLEFAGIAGKFDAILSADQVRASFPITRTLARTD</sequence>
<dbReference type="SUPFAM" id="SSF56784">
    <property type="entry name" value="HAD-like"/>
    <property type="match status" value="1"/>
</dbReference>
<name>A0ABD7HL53_9MYCO</name>
<gene>
    <name evidence="1" type="ORF">D2E76_19355</name>
</gene>
<dbReference type="AlphaFoldDB" id="A0ABD7HL53"/>
<dbReference type="InterPro" id="IPR036412">
    <property type="entry name" value="HAD-like_sf"/>
</dbReference>
<protein>
    <submittedName>
        <fullName evidence="1">Uncharacterized protein</fullName>
    </submittedName>
</protein>
<reference evidence="1 2" key="1">
    <citation type="submission" date="2018-08" db="EMBL/GenBank/DDBJ databases">
        <title>Linezolid Resistance in Mycobacterium abscessus: MIC Distribution and Comprehensive Investigation of Resistance Mechanisms.</title>
        <authorList>
            <person name="Ye M."/>
            <person name="Xu L."/>
            <person name="Zou Y."/>
            <person name="Li B."/>
            <person name="Guo Q."/>
            <person name="Zhang Y."/>
            <person name="Zhan M."/>
            <person name="Xu B."/>
            <person name="Yu F."/>
            <person name="Zhang Z."/>
            <person name="Chu H."/>
        </authorList>
    </citation>
    <scope>NUCLEOTIDE SEQUENCE [LARGE SCALE GENOMIC DNA]</scope>
    <source>
        <strain evidence="1 2">G143</strain>
    </source>
</reference>